<dbReference type="GO" id="GO:0046872">
    <property type="term" value="F:metal ion binding"/>
    <property type="evidence" value="ECO:0007669"/>
    <property type="project" value="UniProtKB-UniRule"/>
</dbReference>
<gene>
    <name evidence="18" type="ORF">PCL_04916</name>
</gene>
<evidence type="ECO:0000256" key="15">
    <source>
        <dbReference type="PROSITE-ProRule" id="PRU01356"/>
    </source>
</evidence>
<evidence type="ECO:0000256" key="9">
    <source>
        <dbReference type="ARBA" id="ARBA00022729"/>
    </source>
</evidence>
<keyword evidence="7" id="KW-0336">GPI-anchor</keyword>
<evidence type="ECO:0000256" key="14">
    <source>
        <dbReference type="ARBA" id="ARBA00023288"/>
    </source>
</evidence>
<keyword evidence="14" id="KW-0449">Lipoprotein</keyword>
<feature type="region of interest" description="Disordered" evidence="16">
    <location>
        <begin position="113"/>
        <end position="133"/>
    </location>
</feature>
<evidence type="ECO:0000256" key="1">
    <source>
        <dbReference type="ARBA" id="ARBA00004609"/>
    </source>
</evidence>
<evidence type="ECO:0000256" key="10">
    <source>
        <dbReference type="ARBA" id="ARBA00023004"/>
    </source>
</evidence>
<feature type="domain" description="CFEM" evidence="17">
    <location>
        <begin position="423"/>
        <end position="537"/>
    </location>
</feature>
<evidence type="ECO:0000313" key="18">
    <source>
        <dbReference type="EMBL" id="PWI66503.1"/>
    </source>
</evidence>
<dbReference type="AlphaFoldDB" id="A0A2U3DW75"/>
<dbReference type="GO" id="GO:0005886">
    <property type="term" value="C:plasma membrane"/>
    <property type="evidence" value="ECO:0007669"/>
    <property type="project" value="UniProtKB-SubCell"/>
</dbReference>
<dbReference type="GO" id="GO:0005576">
    <property type="term" value="C:extracellular region"/>
    <property type="evidence" value="ECO:0007669"/>
    <property type="project" value="UniProtKB-SubCell"/>
</dbReference>
<keyword evidence="10 15" id="KW-0408">Iron</keyword>
<sequence length="636" mass="63591">MVHVGTSKRQSALARRNQTIIDIRKFAQGTADQVSVHADAVALDRIAFAARTAQHEPPEIASQHTATDAGVGGEPGRAASVWRQSYPCSCRGHEKLLCRHLDGSGLVLAKSMATRPPNRPLSTATSAAKPKARPTVTTQVIGHCPVVVDLLAHGSSRHLATRWLGGLTLRIKDAPPAKPEVARGRSQLGQGALGTGGCDTDAGASHPILPSNPSIQPSSILPRAACRGDGVEIVAAVPGRAQVPRRRGRTANVACTKGTLDDVFLGGSDAPETSLMKPFGSSREGAAPAPIPPIPRAWAALVPSHYHSSVSGDPRKPAFACFGEGHRGGTTWSNQWRLGCCLSCFPSCSAPPHGSPVGGTTREALKALQLPSPPTTNNKGGPVIPSFSFPLSIPLPLASLDSSRLTSRAKNAVYIPNPSLSLKPSTMKATFVTLAIAGLVAAQDFTGQPDCAIPCLKDAIPKIGCKLEDVACACKPDAQAKLLPLVSGCILSKCSPADVAKAQSAANAACAKIATQSGSASGSGSASATGSGSATGSATASGSATGTASGTESATATESGTASESATGSATGTESGSASVTATASGSGTSPSVTGTATRSGSASGTTTAASTSTAGANIGPVGGVMAAVLAAAVAL</sequence>
<evidence type="ECO:0000256" key="5">
    <source>
        <dbReference type="ARBA" id="ARBA00022525"/>
    </source>
</evidence>
<feature type="region of interest" description="Disordered" evidence="16">
    <location>
        <begin position="178"/>
        <end position="217"/>
    </location>
</feature>
<feature type="disulfide bond" evidence="15">
    <location>
        <begin position="465"/>
        <end position="472"/>
    </location>
</feature>
<evidence type="ECO:0000256" key="2">
    <source>
        <dbReference type="ARBA" id="ARBA00004613"/>
    </source>
</evidence>
<dbReference type="PROSITE" id="PS52012">
    <property type="entry name" value="CFEM"/>
    <property type="match status" value="1"/>
</dbReference>
<organism evidence="18 19">
    <name type="scientific">Purpureocillium lilacinum</name>
    <name type="common">Paecilomyces lilacinus</name>
    <dbReference type="NCBI Taxonomy" id="33203"/>
    <lineage>
        <taxon>Eukaryota</taxon>
        <taxon>Fungi</taxon>
        <taxon>Dikarya</taxon>
        <taxon>Ascomycota</taxon>
        <taxon>Pezizomycotina</taxon>
        <taxon>Sordariomycetes</taxon>
        <taxon>Hypocreomycetidae</taxon>
        <taxon>Hypocreales</taxon>
        <taxon>Ophiocordycipitaceae</taxon>
        <taxon>Purpureocillium</taxon>
    </lineage>
</organism>
<comment type="caution">
    <text evidence="18">The sequence shown here is derived from an EMBL/GenBank/DDBJ whole genome shotgun (WGS) entry which is preliminary data.</text>
</comment>
<proteinExistence type="inferred from homology"/>
<accession>A0A2U3DW75</accession>
<comment type="caution">
    <text evidence="15">Lacks conserved residue(s) required for the propagation of feature annotation.</text>
</comment>
<dbReference type="EMBL" id="LCWV01000024">
    <property type="protein sequence ID" value="PWI66503.1"/>
    <property type="molecule type" value="Genomic_DNA"/>
</dbReference>
<dbReference type="GO" id="GO:0098552">
    <property type="term" value="C:side of membrane"/>
    <property type="evidence" value="ECO:0007669"/>
    <property type="project" value="UniProtKB-KW"/>
</dbReference>
<evidence type="ECO:0000256" key="13">
    <source>
        <dbReference type="ARBA" id="ARBA00023180"/>
    </source>
</evidence>
<keyword evidence="4" id="KW-1003">Cell membrane</keyword>
<feature type="region of interest" description="Disordered" evidence="16">
    <location>
        <begin position="54"/>
        <end position="76"/>
    </location>
</feature>
<keyword evidence="12 15" id="KW-1015">Disulfide bond</keyword>
<dbReference type="PANTHER" id="PTHR37928:SF2">
    <property type="entry name" value="GPI ANCHORED CFEM DOMAIN PROTEIN (AFU_ORTHOLOGUE AFUA_6G10580)"/>
    <property type="match status" value="1"/>
</dbReference>
<evidence type="ECO:0000256" key="12">
    <source>
        <dbReference type="ARBA" id="ARBA00023157"/>
    </source>
</evidence>
<keyword evidence="5" id="KW-0964">Secreted</keyword>
<feature type="region of interest" description="Disordered" evidence="16">
    <location>
        <begin position="517"/>
        <end position="618"/>
    </location>
</feature>
<evidence type="ECO:0000256" key="3">
    <source>
        <dbReference type="ARBA" id="ARBA00010031"/>
    </source>
</evidence>
<feature type="compositionally biased region" description="Low complexity" evidence="16">
    <location>
        <begin position="517"/>
        <end position="617"/>
    </location>
</feature>
<keyword evidence="8 15" id="KW-0479">Metal-binding</keyword>
<dbReference type="InterPro" id="IPR051735">
    <property type="entry name" value="CFEM_domain"/>
</dbReference>
<evidence type="ECO:0000259" key="17">
    <source>
        <dbReference type="PROSITE" id="PS52012"/>
    </source>
</evidence>
<keyword evidence="13" id="KW-0325">Glycoprotein</keyword>
<evidence type="ECO:0000256" key="16">
    <source>
        <dbReference type="SAM" id="MobiDB-lite"/>
    </source>
</evidence>
<dbReference type="Proteomes" id="UP000245956">
    <property type="component" value="Unassembled WGS sequence"/>
</dbReference>
<evidence type="ECO:0000256" key="4">
    <source>
        <dbReference type="ARBA" id="ARBA00022475"/>
    </source>
</evidence>
<evidence type="ECO:0000256" key="11">
    <source>
        <dbReference type="ARBA" id="ARBA00023136"/>
    </source>
</evidence>
<evidence type="ECO:0000256" key="7">
    <source>
        <dbReference type="ARBA" id="ARBA00022622"/>
    </source>
</evidence>
<comment type="subcellular location">
    <subcellularLocation>
        <location evidence="1">Cell membrane</location>
        <topology evidence="1">Lipid-anchor</topology>
        <topology evidence="1">GPI-anchor</topology>
    </subcellularLocation>
    <subcellularLocation>
        <location evidence="2">Secreted</location>
    </subcellularLocation>
</comment>
<reference evidence="18 19" key="1">
    <citation type="journal article" date="2016" name="Front. Microbiol.">
        <title>Genome and transcriptome sequences reveal the specific parasitism of the nematophagous Purpureocillium lilacinum 36-1.</title>
        <authorList>
            <person name="Xie J."/>
            <person name="Li S."/>
            <person name="Mo C."/>
            <person name="Xiao X."/>
            <person name="Peng D."/>
            <person name="Wang G."/>
            <person name="Xiao Y."/>
        </authorList>
    </citation>
    <scope>NUCLEOTIDE SEQUENCE [LARGE SCALE GENOMIC DNA]</scope>
    <source>
        <strain evidence="18 19">36-1</strain>
    </source>
</reference>
<evidence type="ECO:0000256" key="8">
    <source>
        <dbReference type="ARBA" id="ARBA00022723"/>
    </source>
</evidence>
<keyword evidence="9" id="KW-0732">Signal</keyword>
<keyword evidence="6 15" id="KW-0349">Heme</keyword>
<feature type="binding site" description="axial binding residue" evidence="15">
    <location>
        <position position="469"/>
    </location>
    <ligand>
        <name>heme</name>
        <dbReference type="ChEBI" id="CHEBI:30413"/>
    </ligand>
    <ligandPart>
        <name>Fe</name>
        <dbReference type="ChEBI" id="CHEBI:18248"/>
    </ligandPart>
</feature>
<dbReference type="PANTHER" id="PTHR37928">
    <property type="entry name" value="CFEM DOMAIN PROTEIN (AFU_ORTHOLOGUE AFUA_6G14090)"/>
    <property type="match status" value="1"/>
</dbReference>
<dbReference type="InterPro" id="IPR008427">
    <property type="entry name" value="Extracellular_membr_CFEM_dom"/>
</dbReference>
<keyword evidence="11" id="KW-0472">Membrane</keyword>
<name>A0A2U3DW75_PURLI</name>
<protein>
    <recommendedName>
        <fullName evidence="17">CFEM domain-containing protein</fullName>
    </recommendedName>
</protein>
<dbReference type="Pfam" id="PF05730">
    <property type="entry name" value="CFEM"/>
    <property type="match status" value="1"/>
</dbReference>
<comment type="similarity">
    <text evidence="3">Belongs to the RBT5 family.</text>
</comment>
<evidence type="ECO:0000313" key="19">
    <source>
        <dbReference type="Proteomes" id="UP000245956"/>
    </source>
</evidence>
<evidence type="ECO:0000256" key="6">
    <source>
        <dbReference type="ARBA" id="ARBA00022617"/>
    </source>
</evidence>